<dbReference type="Pfam" id="PF13460">
    <property type="entry name" value="NAD_binding_10"/>
    <property type="match status" value="1"/>
</dbReference>
<dbReference type="EMBL" id="FUZU01000003">
    <property type="protein sequence ID" value="SKC82002.1"/>
    <property type="molecule type" value="Genomic_DNA"/>
</dbReference>
<protein>
    <submittedName>
        <fullName evidence="2">Putative NADH-flavin reductase</fullName>
    </submittedName>
</protein>
<gene>
    <name evidence="2" type="ORF">SAMN05660236_4067</name>
</gene>
<evidence type="ECO:0000313" key="3">
    <source>
        <dbReference type="Proteomes" id="UP000190961"/>
    </source>
</evidence>
<dbReference type="Proteomes" id="UP000190961">
    <property type="component" value="Unassembled WGS sequence"/>
</dbReference>
<accession>A0A1T5M192</accession>
<dbReference type="InterPro" id="IPR016040">
    <property type="entry name" value="NAD(P)-bd_dom"/>
</dbReference>
<organism evidence="2 3">
    <name type="scientific">Ohtaekwangia koreensis</name>
    <dbReference type="NCBI Taxonomy" id="688867"/>
    <lineage>
        <taxon>Bacteria</taxon>
        <taxon>Pseudomonadati</taxon>
        <taxon>Bacteroidota</taxon>
        <taxon>Cytophagia</taxon>
        <taxon>Cytophagales</taxon>
        <taxon>Fulvivirgaceae</taxon>
        <taxon>Ohtaekwangia</taxon>
    </lineage>
</organism>
<dbReference type="STRING" id="688867.SAMN05660236_4067"/>
<dbReference type="Gene3D" id="3.40.50.720">
    <property type="entry name" value="NAD(P)-binding Rossmann-like Domain"/>
    <property type="match status" value="1"/>
</dbReference>
<dbReference type="PANTHER" id="PTHR15020">
    <property type="entry name" value="FLAVIN REDUCTASE-RELATED"/>
    <property type="match status" value="1"/>
</dbReference>
<dbReference type="SUPFAM" id="SSF51735">
    <property type="entry name" value="NAD(P)-binding Rossmann-fold domains"/>
    <property type="match status" value="1"/>
</dbReference>
<name>A0A1T5M192_9BACT</name>
<dbReference type="OrthoDB" id="9790734at2"/>
<sequence length="207" mass="22879">MKILIVGSTGSIGLQLVEQALEARHTVTAFVRNPQKLTIKHPNLITAQGDVMDPGSLLKAMPGHEAVLCALGAGRKGTIRSAGTKHVIEAMETTGIKRFVCETSLGVGDSRGNLNFFWKYIMFGMLLREAYADHQLQEQYIMQSTLDWTIVRPAAFTDGPRTGIYRHGFPGDDKTITAKISRADVADFMLKQLNDTTYYRKTPGLSY</sequence>
<reference evidence="2 3" key="1">
    <citation type="submission" date="2017-02" db="EMBL/GenBank/DDBJ databases">
        <authorList>
            <person name="Peterson S.W."/>
        </authorList>
    </citation>
    <scope>NUCLEOTIDE SEQUENCE [LARGE SCALE GENOMIC DNA]</scope>
    <source>
        <strain evidence="2 3">DSM 25262</strain>
    </source>
</reference>
<evidence type="ECO:0000313" key="2">
    <source>
        <dbReference type="EMBL" id="SKC82002.1"/>
    </source>
</evidence>
<feature type="domain" description="NAD(P)-binding" evidence="1">
    <location>
        <begin position="7"/>
        <end position="195"/>
    </location>
</feature>
<dbReference type="AlphaFoldDB" id="A0A1T5M192"/>
<dbReference type="CDD" id="cd05244">
    <property type="entry name" value="BVR-B_like_SDR_a"/>
    <property type="match status" value="1"/>
</dbReference>
<dbReference type="PANTHER" id="PTHR15020:SF50">
    <property type="entry name" value="UPF0659 PROTEIN YMR090W"/>
    <property type="match status" value="1"/>
</dbReference>
<proteinExistence type="predicted"/>
<dbReference type="RefSeq" id="WP_079688630.1">
    <property type="nucleotide sequence ID" value="NZ_FUZU01000003.1"/>
</dbReference>
<evidence type="ECO:0000259" key="1">
    <source>
        <dbReference type="Pfam" id="PF13460"/>
    </source>
</evidence>
<keyword evidence="3" id="KW-1185">Reference proteome</keyword>
<dbReference type="InterPro" id="IPR036291">
    <property type="entry name" value="NAD(P)-bd_dom_sf"/>
</dbReference>